<dbReference type="PRINTS" id="PR00724">
    <property type="entry name" value="CRBOXYPTASEC"/>
</dbReference>
<dbReference type="EC" id="3.4.16.-" evidence="2"/>
<keyword evidence="2" id="KW-0378">Hydrolase</keyword>
<comment type="caution">
    <text evidence="3">The sequence shown here is derived from an EMBL/GenBank/DDBJ whole genome shotgun (WGS) entry which is preliminary data.</text>
</comment>
<dbReference type="SUPFAM" id="SSF53474">
    <property type="entry name" value="alpha/beta-Hydrolases"/>
    <property type="match status" value="1"/>
</dbReference>
<dbReference type="Gene3D" id="3.40.50.1820">
    <property type="entry name" value="alpha/beta hydrolase"/>
    <property type="match status" value="1"/>
</dbReference>
<dbReference type="GO" id="GO:0004185">
    <property type="term" value="F:serine-type carboxypeptidase activity"/>
    <property type="evidence" value="ECO:0007669"/>
    <property type="project" value="UniProtKB-UniRule"/>
</dbReference>
<evidence type="ECO:0000313" key="3">
    <source>
        <dbReference type="EMBL" id="KAL1507605.1"/>
    </source>
</evidence>
<gene>
    <name evidence="3" type="ORF">AB1Y20_007224</name>
</gene>
<name>A0AB34IY04_PRYPA</name>
<accession>A0AB34IY04</accession>
<dbReference type="PANTHER" id="PTHR11802">
    <property type="entry name" value="SERINE PROTEASE FAMILY S10 SERINE CARBOXYPEPTIDASE"/>
    <property type="match status" value="1"/>
</dbReference>
<evidence type="ECO:0000256" key="2">
    <source>
        <dbReference type="RuleBase" id="RU361156"/>
    </source>
</evidence>
<dbReference type="InterPro" id="IPR018202">
    <property type="entry name" value="Ser_caboxypep_ser_AS"/>
</dbReference>
<dbReference type="InterPro" id="IPR033124">
    <property type="entry name" value="Ser_caboxypep_his_AS"/>
</dbReference>
<evidence type="ECO:0000313" key="4">
    <source>
        <dbReference type="Proteomes" id="UP001515480"/>
    </source>
</evidence>
<proteinExistence type="inferred from homology"/>
<dbReference type="AlphaFoldDB" id="A0AB34IY04"/>
<protein>
    <recommendedName>
        <fullName evidence="2">Carboxypeptidase</fullName>
        <ecNumber evidence="2">3.4.16.-</ecNumber>
    </recommendedName>
</protein>
<keyword evidence="4" id="KW-1185">Reference proteome</keyword>
<keyword evidence="2" id="KW-0645">Protease</keyword>
<dbReference type="Pfam" id="PF00450">
    <property type="entry name" value="Peptidase_S10"/>
    <property type="match status" value="1"/>
</dbReference>
<sequence>MYSGHVDISAAMGRPMLTHYLYIESEGEADRDPTILWTNGGPGASSMFGVFVELGPLLLNADSRKTAGFNATGVPTLFYNAYSWSKLGSLLMFDWPPPVGFSYCSDPAGNGTSCGDWDDERMAKASYASLAAWYRLFAHRRGNDLYLTGESYAGIYVPKLAQMILRDADPAVLPQLKGFAVGDGCLGSATGVCGGGSGPWWDVLFLYGHAQMSTALYERVVSSCGMAYLKHGGTPSAACTASLARIKEEVGGYYGYNLYDDCTYDNGLRRRLARLTPPHAQGAAGLVRGALNDYVCGGGSSQRLWVDQPSVRLALHVPLHSNFFDADNGEGMVYRSTEKNLMPFYQHVAKATPLRVLVYNGDTDPSINSFEAQNWTSSLGFTPTQTWRPWTLDGCRRVGGYVTRYGNDRFDFLTIRGSGHMVPQFKPAQAFEFLQRWLKNEDFKPYVASCTKP</sequence>
<dbReference type="InterPro" id="IPR029058">
    <property type="entry name" value="AB_hydrolase_fold"/>
</dbReference>
<dbReference type="PANTHER" id="PTHR11802:SF201">
    <property type="entry name" value="CARBOXYPEPTIDASE"/>
    <property type="match status" value="1"/>
</dbReference>
<comment type="similarity">
    <text evidence="1 2">Belongs to the peptidase S10 family.</text>
</comment>
<dbReference type="Proteomes" id="UP001515480">
    <property type="component" value="Unassembled WGS sequence"/>
</dbReference>
<keyword evidence="2" id="KW-0121">Carboxypeptidase</keyword>
<reference evidence="3 4" key="1">
    <citation type="journal article" date="2024" name="Science">
        <title>Giant polyketide synthase enzymes in the biosynthesis of giant marine polyether toxins.</title>
        <authorList>
            <person name="Fallon T.R."/>
            <person name="Shende V.V."/>
            <person name="Wierzbicki I.H."/>
            <person name="Pendleton A.L."/>
            <person name="Watervoot N.F."/>
            <person name="Auber R.P."/>
            <person name="Gonzalez D.J."/>
            <person name="Wisecaver J.H."/>
            <person name="Moore B.S."/>
        </authorList>
    </citation>
    <scope>NUCLEOTIDE SEQUENCE [LARGE SCALE GENOMIC DNA]</scope>
    <source>
        <strain evidence="3 4">12B1</strain>
    </source>
</reference>
<dbReference type="PROSITE" id="PS00560">
    <property type="entry name" value="CARBOXYPEPT_SER_HIS"/>
    <property type="match status" value="1"/>
</dbReference>
<dbReference type="Gene3D" id="3.40.50.12670">
    <property type="match status" value="1"/>
</dbReference>
<evidence type="ECO:0000256" key="1">
    <source>
        <dbReference type="ARBA" id="ARBA00009431"/>
    </source>
</evidence>
<dbReference type="EMBL" id="JBGBPQ010000017">
    <property type="protein sequence ID" value="KAL1507605.1"/>
    <property type="molecule type" value="Genomic_DNA"/>
</dbReference>
<organism evidence="3 4">
    <name type="scientific">Prymnesium parvum</name>
    <name type="common">Toxic golden alga</name>
    <dbReference type="NCBI Taxonomy" id="97485"/>
    <lineage>
        <taxon>Eukaryota</taxon>
        <taxon>Haptista</taxon>
        <taxon>Haptophyta</taxon>
        <taxon>Prymnesiophyceae</taxon>
        <taxon>Prymnesiales</taxon>
        <taxon>Prymnesiaceae</taxon>
        <taxon>Prymnesium</taxon>
    </lineage>
</organism>
<dbReference type="InterPro" id="IPR001563">
    <property type="entry name" value="Peptidase_S10"/>
</dbReference>
<dbReference type="GO" id="GO:0006508">
    <property type="term" value="P:proteolysis"/>
    <property type="evidence" value="ECO:0007669"/>
    <property type="project" value="UniProtKB-KW"/>
</dbReference>
<dbReference type="PROSITE" id="PS00131">
    <property type="entry name" value="CARBOXYPEPT_SER_SER"/>
    <property type="match status" value="1"/>
</dbReference>